<dbReference type="InterPro" id="IPR045093">
    <property type="entry name" value="Cullin"/>
</dbReference>
<feature type="region of interest" description="Disordered" evidence="2">
    <location>
        <begin position="169"/>
        <end position="233"/>
    </location>
</feature>
<dbReference type="SUPFAM" id="SSF74788">
    <property type="entry name" value="Cullin repeat-like"/>
    <property type="match status" value="1"/>
</dbReference>
<proteinExistence type="inferred from homology"/>
<dbReference type="EMBL" id="LUCM01000814">
    <property type="protein sequence ID" value="KAA0199966.1"/>
    <property type="molecule type" value="Genomic_DNA"/>
</dbReference>
<dbReference type="AlphaFoldDB" id="A0A8E0S352"/>
<name>A0A8E0S352_9TREM</name>
<dbReference type="Proteomes" id="UP000728185">
    <property type="component" value="Unassembled WGS sequence"/>
</dbReference>
<dbReference type="InterPro" id="IPR016159">
    <property type="entry name" value="Cullin_repeat-like_dom_sf"/>
</dbReference>
<evidence type="ECO:0000313" key="4">
    <source>
        <dbReference type="EMBL" id="KAA0199966.1"/>
    </source>
</evidence>
<evidence type="ECO:0000256" key="2">
    <source>
        <dbReference type="SAM" id="MobiDB-lite"/>
    </source>
</evidence>
<reference evidence="4" key="1">
    <citation type="submission" date="2019-05" db="EMBL/GenBank/DDBJ databases">
        <title>Annotation for the trematode Fasciolopsis buski.</title>
        <authorList>
            <person name="Choi Y.-J."/>
        </authorList>
    </citation>
    <scope>NUCLEOTIDE SEQUENCE</scope>
    <source>
        <strain evidence="4">HT</strain>
        <tissue evidence="4">Whole worm</tissue>
    </source>
</reference>
<feature type="domain" description="Cullin N-terminal" evidence="3">
    <location>
        <begin position="12"/>
        <end position="88"/>
    </location>
</feature>
<dbReference type="GO" id="GO:0031625">
    <property type="term" value="F:ubiquitin protein ligase binding"/>
    <property type="evidence" value="ECO:0007669"/>
    <property type="project" value="InterPro"/>
</dbReference>
<evidence type="ECO:0000259" key="3">
    <source>
        <dbReference type="Pfam" id="PF00888"/>
    </source>
</evidence>
<gene>
    <name evidence="4" type="ORF">FBUS_11372</name>
</gene>
<feature type="compositionally biased region" description="Polar residues" evidence="2">
    <location>
        <begin position="169"/>
        <end position="197"/>
    </location>
</feature>
<feature type="domain" description="Cullin N-terminal" evidence="3">
    <location>
        <begin position="234"/>
        <end position="277"/>
    </location>
</feature>
<comment type="caution">
    <text evidence="4">The sequence shown here is derived from an EMBL/GenBank/DDBJ whole genome shotgun (WGS) entry which is preliminary data.</text>
</comment>
<dbReference type="GO" id="GO:0006511">
    <property type="term" value="P:ubiquitin-dependent protein catabolic process"/>
    <property type="evidence" value="ECO:0007669"/>
    <property type="project" value="InterPro"/>
</dbReference>
<evidence type="ECO:0000256" key="1">
    <source>
        <dbReference type="ARBA" id="ARBA00006019"/>
    </source>
</evidence>
<evidence type="ECO:0000313" key="5">
    <source>
        <dbReference type="Proteomes" id="UP000728185"/>
    </source>
</evidence>
<organism evidence="4 5">
    <name type="scientific">Fasciolopsis buskii</name>
    <dbReference type="NCBI Taxonomy" id="27845"/>
    <lineage>
        <taxon>Eukaryota</taxon>
        <taxon>Metazoa</taxon>
        <taxon>Spiralia</taxon>
        <taxon>Lophotrochozoa</taxon>
        <taxon>Platyhelminthes</taxon>
        <taxon>Trematoda</taxon>
        <taxon>Digenea</taxon>
        <taxon>Plagiorchiida</taxon>
        <taxon>Echinostomata</taxon>
        <taxon>Echinostomatoidea</taxon>
        <taxon>Fasciolidae</taxon>
        <taxon>Fasciolopsis</taxon>
    </lineage>
</organism>
<dbReference type="Pfam" id="PF00888">
    <property type="entry name" value="Cullin"/>
    <property type="match status" value="2"/>
</dbReference>
<dbReference type="InterPro" id="IPR001373">
    <property type="entry name" value="Cullin_N"/>
</dbReference>
<sequence length="281" mass="31904">MATPMSFLASIWDDLKSGIDDIYKLESMKKSRYMQLYTHVYNYCTFVPNRAPTSSKNATEQSNGGGKLVGHELYQKLRDYLKSHVNSLKVLALIKWREHLLKPHARVLINAILREVEKERRGEVLLTSRLRQIIECLVELGITSEQHSHSSPSGATQSQNEHLPGLMNASSMQRTPLGTSTNPVPQNPEWATTAPTPDTRESASGRNPMDTQGSTTTLSSDRNPQNPTLSQETRLNLSVYQDYFERSFLFETERYYRFESAQFLQSNPVPEYLKKVSLSSS</sequence>
<accession>A0A8E0S352</accession>
<dbReference type="PANTHER" id="PTHR11932">
    <property type="entry name" value="CULLIN"/>
    <property type="match status" value="1"/>
</dbReference>
<dbReference type="OrthoDB" id="6285430at2759"/>
<dbReference type="GO" id="GO:0016874">
    <property type="term" value="F:ligase activity"/>
    <property type="evidence" value="ECO:0007669"/>
    <property type="project" value="UniProtKB-KW"/>
</dbReference>
<feature type="compositionally biased region" description="Polar residues" evidence="2">
    <location>
        <begin position="204"/>
        <end position="233"/>
    </location>
</feature>
<keyword evidence="5" id="KW-1185">Reference proteome</keyword>
<dbReference type="Gene3D" id="1.20.1310.10">
    <property type="entry name" value="Cullin Repeats"/>
    <property type="match status" value="2"/>
</dbReference>
<keyword evidence="4" id="KW-0436">Ligase</keyword>
<protein>
    <submittedName>
        <fullName evidence="4">Putative bchain of the cul1-rbx1-skp1-f boxskp2 scf ubiquitin ligase complex</fullName>
    </submittedName>
</protein>
<comment type="similarity">
    <text evidence="1">Belongs to the cullin family.</text>
</comment>